<dbReference type="PANTHER" id="PTHR11474">
    <property type="entry name" value="TYROSINASE FAMILY MEMBER"/>
    <property type="match status" value="1"/>
</dbReference>
<feature type="region of interest" description="Disordered" evidence="2">
    <location>
        <begin position="353"/>
        <end position="383"/>
    </location>
</feature>
<evidence type="ECO:0000256" key="2">
    <source>
        <dbReference type="SAM" id="MobiDB-lite"/>
    </source>
</evidence>
<evidence type="ECO:0000313" key="4">
    <source>
        <dbReference type="EMBL" id="MFC5885209.1"/>
    </source>
</evidence>
<organism evidence="4 5">
    <name type="scientific">Kitasatospora aburaviensis</name>
    <dbReference type="NCBI Taxonomy" id="67265"/>
    <lineage>
        <taxon>Bacteria</taxon>
        <taxon>Bacillati</taxon>
        <taxon>Actinomycetota</taxon>
        <taxon>Actinomycetes</taxon>
        <taxon>Kitasatosporales</taxon>
        <taxon>Streptomycetaceae</taxon>
        <taxon>Kitasatospora</taxon>
    </lineage>
</organism>
<comment type="caution">
    <text evidence="4">The sequence shown here is derived from an EMBL/GenBank/DDBJ whole genome shotgun (WGS) entry which is preliminary data.</text>
</comment>
<dbReference type="Pfam" id="PF00264">
    <property type="entry name" value="Tyrosinase"/>
    <property type="match status" value="2"/>
</dbReference>
<accession>A0ABW1ETR9</accession>
<gene>
    <name evidence="4" type="ORF">ACFP0N_09520</name>
</gene>
<keyword evidence="1" id="KW-0479">Metal-binding</keyword>
<dbReference type="EMBL" id="JBHSOD010000008">
    <property type="protein sequence ID" value="MFC5885209.1"/>
    <property type="molecule type" value="Genomic_DNA"/>
</dbReference>
<dbReference type="Gene3D" id="1.10.1280.10">
    <property type="entry name" value="Di-copper center containing domain from catechol oxidase"/>
    <property type="match status" value="2"/>
</dbReference>
<evidence type="ECO:0000259" key="3">
    <source>
        <dbReference type="PROSITE" id="PS00497"/>
    </source>
</evidence>
<dbReference type="PROSITE" id="PS00497">
    <property type="entry name" value="TYROSINASE_1"/>
    <property type="match status" value="1"/>
</dbReference>
<dbReference type="RefSeq" id="WP_313762027.1">
    <property type="nucleotide sequence ID" value="NZ_BAAAVH010000077.1"/>
</dbReference>
<dbReference type="InterPro" id="IPR008922">
    <property type="entry name" value="Di-copper_centre_dom_sf"/>
</dbReference>
<sequence length="440" mass="48075">MTKNRRDINSLSQTELDDYIHALGILRARSAADPDDPTGYDFQAALHNDMFVGPCEHGSDLFLPWHRSHLYHFEKLLQESDPPRTADVTLPYWDWLHPEAAGKFPPAFALPGLAAERNDVATDLPPDTLQIVTQETDQGAFGGYPAAHPGGDYGRLELGPHNYMHGVFIGGDMGDPSTAAQDAIYFSFHTFIDLLWAEWQRRNGAPPVTSPDHDLRGFLSQAKHKVADFADTVALGYEYEYTERLKKAFAVPVPAPVERSLLATRPLSLVAAPDFATQMREASRAQFGLVAAPKEGREVVVRLDELKIPLTGSYLLHAYVHPGDVPFRADDAEFADRYGVGYAVLWRAHAGPADGGHDDGGHEHGAGHDGGGRQPHPHHPSSCTVRFDVTAVLAESPADLGTQVLTLQYSPAPTATGQPESPPELVQEVALKDVMMEVYG</sequence>
<feature type="compositionally biased region" description="Basic and acidic residues" evidence="2">
    <location>
        <begin position="355"/>
        <end position="371"/>
    </location>
</feature>
<reference evidence="5" key="1">
    <citation type="journal article" date="2019" name="Int. J. Syst. Evol. Microbiol.">
        <title>The Global Catalogue of Microorganisms (GCM) 10K type strain sequencing project: providing services to taxonomists for standard genome sequencing and annotation.</title>
        <authorList>
            <consortium name="The Broad Institute Genomics Platform"/>
            <consortium name="The Broad Institute Genome Sequencing Center for Infectious Disease"/>
            <person name="Wu L."/>
            <person name="Ma J."/>
        </authorList>
    </citation>
    <scope>NUCLEOTIDE SEQUENCE [LARGE SCALE GENOMIC DNA]</scope>
    <source>
        <strain evidence="5">CGMCC 4.1469</strain>
    </source>
</reference>
<dbReference type="PRINTS" id="PR00092">
    <property type="entry name" value="TYROSINASE"/>
</dbReference>
<evidence type="ECO:0000256" key="1">
    <source>
        <dbReference type="ARBA" id="ARBA00022723"/>
    </source>
</evidence>
<dbReference type="SUPFAM" id="SSF48056">
    <property type="entry name" value="Di-copper centre-containing domain"/>
    <property type="match status" value="1"/>
</dbReference>
<proteinExistence type="predicted"/>
<keyword evidence="5" id="KW-1185">Reference proteome</keyword>
<dbReference type="InterPro" id="IPR002227">
    <property type="entry name" value="Tyrosinase_Cu-bd"/>
</dbReference>
<protein>
    <submittedName>
        <fullName evidence="4">Tyrosinase family protein</fullName>
    </submittedName>
</protein>
<feature type="domain" description="Tyrosinase copper-binding" evidence="3">
    <location>
        <begin position="57"/>
        <end position="74"/>
    </location>
</feature>
<name>A0ABW1ETR9_9ACTN</name>
<evidence type="ECO:0000313" key="5">
    <source>
        <dbReference type="Proteomes" id="UP001596067"/>
    </source>
</evidence>
<dbReference type="Proteomes" id="UP001596067">
    <property type="component" value="Unassembled WGS sequence"/>
</dbReference>
<dbReference type="InterPro" id="IPR050316">
    <property type="entry name" value="Tyrosinase/Hemocyanin"/>
</dbReference>